<evidence type="ECO:0000313" key="1">
    <source>
        <dbReference type="EMBL" id="MCW4590180.1"/>
    </source>
</evidence>
<dbReference type="Proteomes" id="UP001526337">
    <property type="component" value="Unassembled WGS sequence"/>
</dbReference>
<organism evidence="1 2">
    <name type="scientific">Gluconacetobacter entanii</name>
    <dbReference type="NCBI Taxonomy" id="108528"/>
    <lineage>
        <taxon>Bacteria</taxon>
        <taxon>Pseudomonadati</taxon>
        <taxon>Pseudomonadota</taxon>
        <taxon>Alphaproteobacteria</taxon>
        <taxon>Acetobacterales</taxon>
        <taxon>Acetobacteraceae</taxon>
        <taxon>Gluconacetobacter</taxon>
    </lineage>
</organism>
<keyword evidence="2" id="KW-1185">Reference proteome</keyword>
<comment type="caution">
    <text evidence="1">The sequence shown here is derived from an EMBL/GenBank/DDBJ whole genome shotgun (WGS) entry which is preliminary data.</text>
</comment>
<sequence length="107" mass="12549">MDFLQTVPEVEQQPFHVTGPYRAFEDLAPIPDIPDGYRFYLFYCIGVVTHVPMRQRMPDILDEIMIGYAAALVYLVTDIYWWRPGSKIHDEGWIKAPRNVFTNWVIS</sequence>
<proteinExistence type="predicted"/>
<dbReference type="EMBL" id="JANGSQ010000095">
    <property type="protein sequence ID" value="MCW4590180.1"/>
    <property type="molecule type" value="Genomic_DNA"/>
</dbReference>
<gene>
    <name evidence="1" type="ORF">NO263_06260</name>
</gene>
<accession>A0ABT3K434</accession>
<name>A0ABT3K434_9PROT</name>
<reference evidence="1 2" key="1">
    <citation type="submission" date="2022-07" db="EMBL/GenBank/DDBJ databases">
        <title>Genome stability of Gluconacetobacter entanii AV429.</title>
        <authorList>
            <person name="Trcek J."/>
            <person name="Cepec E."/>
        </authorList>
    </citation>
    <scope>NUCLEOTIDE SEQUENCE [LARGE SCALE GENOMIC DNA]</scope>
    <source>
        <strain evidence="1 2">AV429_2022</strain>
    </source>
</reference>
<evidence type="ECO:0000313" key="2">
    <source>
        <dbReference type="Proteomes" id="UP001526337"/>
    </source>
</evidence>
<dbReference type="RefSeq" id="WP_171789797.1">
    <property type="nucleotide sequence ID" value="NZ_JABJWD010000010.1"/>
</dbReference>
<protein>
    <submittedName>
        <fullName evidence="1">Uncharacterized protein</fullName>
    </submittedName>
</protein>